<evidence type="ECO:0000313" key="12">
    <source>
        <dbReference type="EMBL" id="AFU59642.1"/>
    </source>
</evidence>
<evidence type="ECO:0000256" key="3">
    <source>
        <dbReference type="ARBA" id="ARBA00022741"/>
    </source>
</evidence>
<name>K0ILS2_NITGG</name>
<dbReference type="RefSeq" id="WP_015020177.1">
    <property type="nucleotide sequence ID" value="NC_018719.1"/>
</dbReference>
<keyword evidence="4 8" id="KW-0067">ATP-binding</keyword>
<dbReference type="Gene3D" id="3.40.50.620">
    <property type="entry name" value="HUPs"/>
    <property type="match status" value="1"/>
</dbReference>
<dbReference type="STRING" id="1237085.Ngar_c27210"/>
<dbReference type="Proteomes" id="UP000008037">
    <property type="component" value="Chromosome"/>
</dbReference>
<dbReference type="Gene3D" id="3.60.20.10">
    <property type="entry name" value="Glutamine Phosphoribosylpyrophosphate, subunit 1, domain 1"/>
    <property type="match status" value="1"/>
</dbReference>
<dbReference type="GeneID" id="13794740"/>
<sequence>MCGIAGIVSKNGENVVPLVGSMLLCMINRGPDGAGLVADGHIIKSNSIATMRPQFQKMSGKSALGHTRLAIVGGTCGAQPFSSCDGRLVLEHNGEIYNYKKIRKKLEKRHKFSTTTDSEVIVHLLEDHLRRNSLIGAIKRTVAELDGVYALAIQDIKTGKTALVRDRIGVRQLYYADNGRFVAFASERKALWRIGMSEPTRSILPGSATVVSSDGQLESFHVADPIPPKVRIVHRTMKSAVEGYRKALIESMEKRTQDFQRIGIIFSGGIDSVLVAYLAAKMVPEVVCYTGGVKGSHDIAYARQIAERLDLKLKVAELDQDAVEKLVPEVINVIEDANAGQVEVALPVYSAVKLAHEDDIRVMLTGQGADELFGGYSWYPKVVEKEGYKKLRERMVEDLLLLYKETLEREDKITMAHSIELREPFLDTEVIRVALATELRLNVKGGHDTFGKHVHRRLAQSLGIPKDIAYRVKEAAQHGSGMHDVIGAIARKHGFDDSSVPASYIAALRQREKIGSSQRYGYLFGDEKIWTAEPHVQMYLDSISKRLPQFEVVAKVK</sequence>
<keyword evidence="9" id="KW-0315">Glutamine amidotransferase</keyword>
<comment type="pathway">
    <text evidence="6">Amino-acid biosynthesis.</text>
</comment>
<accession>K0ILS2</accession>
<evidence type="ECO:0000256" key="2">
    <source>
        <dbReference type="ARBA" id="ARBA00022605"/>
    </source>
</evidence>
<dbReference type="SUPFAM" id="SSF52402">
    <property type="entry name" value="Adenine nucleotide alpha hydrolases-like"/>
    <property type="match status" value="1"/>
</dbReference>
<feature type="domain" description="Glutamine amidotransferase type-2" evidence="11">
    <location>
        <begin position="2"/>
        <end position="214"/>
    </location>
</feature>
<dbReference type="NCBIfam" id="TIGR01536">
    <property type="entry name" value="asn_synth_AEB"/>
    <property type="match status" value="1"/>
</dbReference>
<feature type="active site" description="For GATase activity" evidence="9">
    <location>
        <position position="2"/>
    </location>
</feature>
<protein>
    <recommendedName>
        <fullName evidence="8">Putative asparagine synthetase [glutamine-hydrolyzing]</fullName>
        <ecNumber evidence="8">6.3.5.4</ecNumber>
    </recommendedName>
</protein>
<evidence type="ECO:0000256" key="4">
    <source>
        <dbReference type="ARBA" id="ARBA00022840"/>
    </source>
</evidence>
<dbReference type="InterPro" id="IPR017932">
    <property type="entry name" value="GATase_2_dom"/>
</dbReference>
<dbReference type="InterPro" id="IPR006426">
    <property type="entry name" value="Asn_synth_AEB"/>
</dbReference>
<dbReference type="InterPro" id="IPR029055">
    <property type="entry name" value="Ntn_hydrolases_N"/>
</dbReference>
<dbReference type="KEGG" id="nga:Ngar_c27210"/>
<evidence type="ECO:0000259" key="11">
    <source>
        <dbReference type="PROSITE" id="PS51278"/>
    </source>
</evidence>
<gene>
    <name evidence="12" type="primary">asnB2</name>
    <name evidence="12" type="ordered locus">Ngar_c27210</name>
</gene>
<feature type="binding site" evidence="10">
    <location>
        <position position="117"/>
    </location>
    <ligand>
        <name>L-glutamine</name>
        <dbReference type="ChEBI" id="CHEBI:58359"/>
    </ligand>
</feature>
<evidence type="ECO:0000256" key="9">
    <source>
        <dbReference type="PIRSR" id="PIRSR001589-1"/>
    </source>
</evidence>
<dbReference type="InterPro" id="IPR014729">
    <property type="entry name" value="Rossmann-like_a/b/a_fold"/>
</dbReference>
<dbReference type="PANTHER" id="PTHR11772:SF2">
    <property type="entry name" value="ASPARAGINE SYNTHETASE [GLUTAMINE-HYDROLYZING]"/>
    <property type="match status" value="1"/>
</dbReference>
<dbReference type="GO" id="GO:0004066">
    <property type="term" value="F:asparagine synthase (glutamine-hydrolyzing) activity"/>
    <property type="evidence" value="ECO:0007669"/>
    <property type="project" value="UniProtKB-EC"/>
</dbReference>
<evidence type="ECO:0000256" key="7">
    <source>
        <dbReference type="ARBA" id="ARBA00048741"/>
    </source>
</evidence>
<dbReference type="InParanoid" id="K0ILS2"/>
<evidence type="ECO:0000313" key="13">
    <source>
        <dbReference type="Proteomes" id="UP000008037"/>
    </source>
</evidence>
<evidence type="ECO:0000256" key="6">
    <source>
        <dbReference type="ARBA" id="ARBA00029440"/>
    </source>
</evidence>
<keyword evidence="2 9" id="KW-0028">Amino-acid biosynthesis</keyword>
<dbReference type="SUPFAM" id="SSF56235">
    <property type="entry name" value="N-terminal nucleophile aminohydrolases (Ntn hydrolases)"/>
    <property type="match status" value="1"/>
</dbReference>
<dbReference type="Pfam" id="PF00733">
    <property type="entry name" value="Asn_synthase"/>
    <property type="match status" value="2"/>
</dbReference>
<evidence type="ECO:0000256" key="5">
    <source>
        <dbReference type="ARBA" id="ARBA00022888"/>
    </source>
</evidence>
<evidence type="ECO:0000256" key="8">
    <source>
        <dbReference type="PIRNR" id="PIRNR001589"/>
    </source>
</evidence>
<dbReference type="CDD" id="cd01991">
    <property type="entry name" value="Asn_synthase_B_C"/>
    <property type="match status" value="1"/>
</dbReference>
<dbReference type="PANTHER" id="PTHR11772">
    <property type="entry name" value="ASPARAGINE SYNTHETASE"/>
    <property type="match status" value="1"/>
</dbReference>
<dbReference type="Pfam" id="PF13537">
    <property type="entry name" value="GATase_7"/>
    <property type="match status" value="1"/>
</dbReference>
<keyword evidence="13" id="KW-1185">Reference proteome</keyword>
<evidence type="ECO:0000256" key="1">
    <source>
        <dbReference type="ARBA" id="ARBA00022598"/>
    </source>
</evidence>
<reference evidence="12 13" key="1">
    <citation type="journal article" date="2012" name="Environ. Microbiol.">
        <title>The genome of the ammonia-oxidizing Candidatus Nitrososphaera gargensis: insights into metabolic versatility and environmental adaptations.</title>
        <authorList>
            <person name="Spang A."/>
            <person name="Poehlein A."/>
            <person name="Offre P."/>
            <person name="Zumbragel S."/>
            <person name="Haider S."/>
            <person name="Rychlik N."/>
            <person name="Nowka B."/>
            <person name="Schmeisser C."/>
            <person name="Lebedeva E.V."/>
            <person name="Rattei T."/>
            <person name="Bohm C."/>
            <person name="Schmid M."/>
            <person name="Galushko A."/>
            <person name="Hatzenpichler R."/>
            <person name="Weinmaier T."/>
            <person name="Daniel R."/>
            <person name="Schleper C."/>
            <person name="Spieck E."/>
            <person name="Streit W."/>
            <person name="Wagner M."/>
        </authorList>
    </citation>
    <scope>NUCLEOTIDE SEQUENCE [LARGE SCALE GENOMIC DNA]</scope>
    <source>
        <strain evidence="13">Ga9.2</strain>
    </source>
</reference>
<dbReference type="EMBL" id="CP002408">
    <property type="protein sequence ID" value="AFU59642.1"/>
    <property type="molecule type" value="Genomic_DNA"/>
</dbReference>
<dbReference type="InterPro" id="IPR001962">
    <property type="entry name" value="Asn_synthase"/>
</dbReference>
<dbReference type="InterPro" id="IPR050795">
    <property type="entry name" value="Asn_Synthetase"/>
</dbReference>
<dbReference type="GO" id="GO:0005829">
    <property type="term" value="C:cytosol"/>
    <property type="evidence" value="ECO:0007669"/>
    <property type="project" value="TreeGrafter"/>
</dbReference>
<dbReference type="PATRIC" id="fig|1237085.11.peg.2700"/>
<dbReference type="GO" id="GO:0006529">
    <property type="term" value="P:asparagine biosynthetic process"/>
    <property type="evidence" value="ECO:0007669"/>
    <property type="project" value="UniProtKB-KW"/>
</dbReference>
<dbReference type="HOGENOM" id="CLU_014658_4_0_2"/>
<evidence type="ECO:0000256" key="10">
    <source>
        <dbReference type="PIRSR" id="PIRSR001589-2"/>
    </source>
</evidence>
<dbReference type="PIRSF" id="PIRSF001589">
    <property type="entry name" value="Asn_synthetase_glu-h"/>
    <property type="match status" value="1"/>
</dbReference>
<dbReference type="PROSITE" id="PS51278">
    <property type="entry name" value="GATASE_TYPE_2"/>
    <property type="match status" value="1"/>
</dbReference>
<keyword evidence="5 9" id="KW-0061">Asparagine biosynthesis</keyword>
<organism evidence="12 13">
    <name type="scientific">Nitrososphaera gargensis (strain Ga9.2)</name>
    <dbReference type="NCBI Taxonomy" id="1237085"/>
    <lineage>
        <taxon>Archaea</taxon>
        <taxon>Nitrososphaerota</taxon>
        <taxon>Nitrososphaeria</taxon>
        <taxon>Nitrososphaerales</taxon>
        <taxon>Nitrososphaeraceae</taxon>
        <taxon>Nitrososphaera</taxon>
    </lineage>
</organism>
<dbReference type="AlphaFoldDB" id="K0ILS2"/>
<keyword evidence="1 12" id="KW-0436">Ligase</keyword>
<dbReference type="GO" id="GO:0005524">
    <property type="term" value="F:ATP binding"/>
    <property type="evidence" value="ECO:0007669"/>
    <property type="project" value="UniProtKB-KW"/>
</dbReference>
<proteinExistence type="predicted"/>
<dbReference type="EC" id="6.3.5.4" evidence="8"/>
<comment type="catalytic activity">
    <reaction evidence="7 8">
        <text>L-aspartate + L-glutamine + ATP + H2O = L-asparagine + L-glutamate + AMP + diphosphate + H(+)</text>
        <dbReference type="Rhea" id="RHEA:12228"/>
        <dbReference type="ChEBI" id="CHEBI:15377"/>
        <dbReference type="ChEBI" id="CHEBI:15378"/>
        <dbReference type="ChEBI" id="CHEBI:29985"/>
        <dbReference type="ChEBI" id="CHEBI:29991"/>
        <dbReference type="ChEBI" id="CHEBI:30616"/>
        <dbReference type="ChEBI" id="CHEBI:33019"/>
        <dbReference type="ChEBI" id="CHEBI:58048"/>
        <dbReference type="ChEBI" id="CHEBI:58359"/>
        <dbReference type="ChEBI" id="CHEBI:456215"/>
        <dbReference type="EC" id="6.3.5.4"/>
    </reaction>
</comment>
<keyword evidence="3 8" id="KW-0547">Nucleotide-binding</keyword>
<dbReference type="CDD" id="cd00352">
    <property type="entry name" value="Gn_AT_II"/>
    <property type="match status" value="1"/>
</dbReference>